<accession>A0A6B0QQU4</accession>
<dbReference type="Proteomes" id="UP000322234">
    <property type="component" value="Unassembled WGS sequence"/>
</dbReference>
<evidence type="ECO:0000313" key="2">
    <source>
        <dbReference type="EMBL" id="MXQ79935.1"/>
    </source>
</evidence>
<reference evidence="2" key="1">
    <citation type="submission" date="2019-10" db="EMBL/GenBank/DDBJ databases">
        <title>The sequence and de novo assembly of the wild yak genome.</title>
        <authorList>
            <person name="Liu Y."/>
        </authorList>
    </citation>
    <scope>NUCLEOTIDE SEQUENCE [LARGE SCALE GENOMIC DNA]</scope>
    <source>
        <strain evidence="2">WY2019</strain>
    </source>
</reference>
<feature type="compositionally biased region" description="Pro residues" evidence="1">
    <location>
        <begin position="135"/>
        <end position="149"/>
    </location>
</feature>
<evidence type="ECO:0000256" key="1">
    <source>
        <dbReference type="SAM" id="MobiDB-lite"/>
    </source>
</evidence>
<proteinExistence type="predicted"/>
<organism evidence="2 3">
    <name type="scientific">Bos mutus</name>
    <name type="common">wild yak</name>
    <dbReference type="NCBI Taxonomy" id="72004"/>
    <lineage>
        <taxon>Eukaryota</taxon>
        <taxon>Metazoa</taxon>
        <taxon>Chordata</taxon>
        <taxon>Craniata</taxon>
        <taxon>Vertebrata</taxon>
        <taxon>Euteleostomi</taxon>
        <taxon>Mammalia</taxon>
        <taxon>Eutheria</taxon>
        <taxon>Laurasiatheria</taxon>
        <taxon>Artiodactyla</taxon>
        <taxon>Ruminantia</taxon>
        <taxon>Pecora</taxon>
        <taxon>Bovidae</taxon>
        <taxon>Bovinae</taxon>
        <taxon>Bos</taxon>
    </lineage>
</organism>
<name>A0A6B0QQU4_9CETA</name>
<evidence type="ECO:0000313" key="3">
    <source>
        <dbReference type="Proteomes" id="UP000322234"/>
    </source>
</evidence>
<sequence>MVNLSKDHPQKVVDLGRNHIQKVMDLSRDHVHKVMDLSRDHLHEMVNLRRDHPHQSNFVITILPHFLLKDITDHHPQDMDHKDLPKAHQPSNLEFNDSPELRTFSEQFQRPPEGPGTPLTRPHHNGANLDGEPQLIPPPQDGEPQQSPPPRDDGPQQGPPPPDGEPPQGPPRPSTVVITILSHPLLRGITDDHPRGMIHKDLPTAHHPRNLEVKNMNLQVFQKAMEDGNLSSIYQ</sequence>
<comment type="caution">
    <text evidence="2">The sequence shown here is derived from an EMBL/GenBank/DDBJ whole genome shotgun (WGS) entry which is preliminary data.</text>
</comment>
<gene>
    <name evidence="2" type="ORF">E5288_WYG013664</name>
</gene>
<keyword evidence="3" id="KW-1185">Reference proteome</keyword>
<feature type="compositionally biased region" description="Pro residues" evidence="1">
    <location>
        <begin position="157"/>
        <end position="173"/>
    </location>
</feature>
<dbReference type="EMBL" id="VBQZ03000003">
    <property type="protein sequence ID" value="MXQ79935.1"/>
    <property type="molecule type" value="Genomic_DNA"/>
</dbReference>
<protein>
    <submittedName>
        <fullName evidence="2">Uncharacterized protein</fullName>
    </submittedName>
</protein>
<feature type="region of interest" description="Disordered" evidence="1">
    <location>
        <begin position="77"/>
        <end position="175"/>
    </location>
</feature>
<dbReference type="AlphaFoldDB" id="A0A6B0QQU4"/>
<feature type="compositionally biased region" description="Basic and acidic residues" evidence="1">
    <location>
        <begin position="77"/>
        <end position="86"/>
    </location>
</feature>